<evidence type="ECO:0000313" key="3">
    <source>
        <dbReference type="Proteomes" id="UP000821837"/>
    </source>
</evidence>
<dbReference type="PROSITE" id="PS50106">
    <property type="entry name" value="PDZ"/>
    <property type="match status" value="1"/>
</dbReference>
<dbReference type="InterPro" id="IPR041489">
    <property type="entry name" value="PDZ_6"/>
</dbReference>
<reference evidence="2" key="1">
    <citation type="journal article" date="2020" name="Cell">
        <title>Large-Scale Comparative Analyses of Tick Genomes Elucidate Their Genetic Diversity and Vector Capacities.</title>
        <authorList>
            <consortium name="Tick Genome and Microbiome Consortium (TIGMIC)"/>
            <person name="Jia N."/>
            <person name="Wang J."/>
            <person name="Shi W."/>
            <person name="Du L."/>
            <person name="Sun Y."/>
            <person name="Zhan W."/>
            <person name="Jiang J.F."/>
            <person name="Wang Q."/>
            <person name="Zhang B."/>
            <person name="Ji P."/>
            <person name="Bell-Sakyi L."/>
            <person name="Cui X.M."/>
            <person name="Yuan T.T."/>
            <person name="Jiang B.G."/>
            <person name="Yang W.F."/>
            <person name="Lam T.T."/>
            <person name="Chang Q.C."/>
            <person name="Ding S.J."/>
            <person name="Wang X.J."/>
            <person name="Zhu J.G."/>
            <person name="Ruan X.D."/>
            <person name="Zhao L."/>
            <person name="Wei J.T."/>
            <person name="Ye R.Z."/>
            <person name="Que T.C."/>
            <person name="Du C.H."/>
            <person name="Zhou Y.H."/>
            <person name="Cheng J.X."/>
            <person name="Dai P.F."/>
            <person name="Guo W.B."/>
            <person name="Han X.H."/>
            <person name="Huang E.J."/>
            <person name="Li L.F."/>
            <person name="Wei W."/>
            <person name="Gao Y.C."/>
            <person name="Liu J.Z."/>
            <person name="Shao H.Z."/>
            <person name="Wang X."/>
            <person name="Wang C.C."/>
            <person name="Yang T.C."/>
            <person name="Huo Q.B."/>
            <person name="Li W."/>
            <person name="Chen H.Y."/>
            <person name="Chen S.E."/>
            <person name="Zhou L.G."/>
            <person name="Ni X.B."/>
            <person name="Tian J.H."/>
            <person name="Sheng Y."/>
            <person name="Liu T."/>
            <person name="Pan Y.S."/>
            <person name="Xia L.Y."/>
            <person name="Li J."/>
            <person name="Zhao F."/>
            <person name="Cao W.C."/>
        </authorList>
    </citation>
    <scope>NUCLEOTIDE SEQUENCE</scope>
    <source>
        <strain evidence="2">Rsan-2018</strain>
    </source>
</reference>
<protein>
    <recommendedName>
        <fullName evidence="1">PDZ domain-containing protein</fullName>
    </recommendedName>
</protein>
<sequence>MGNGIGPEPPENSISVDSDEISAIQPPDELWKASSGTVVLHNTGGSLGLKLRWQHGIWTISDVEPGSAAARHGELRVGDIVLSINDQMLSEKTQGEVAAILALVQDLSVVLEVEGEPAEPPPPSPSVEKVKMRKVNGFKEEVVKA</sequence>
<feature type="domain" description="PDZ" evidence="1">
    <location>
        <begin position="37"/>
        <end position="101"/>
    </location>
</feature>
<dbReference type="EMBL" id="JABSTV010001255">
    <property type="protein sequence ID" value="KAH7936111.1"/>
    <property type="molecule type" value="Genomic_DNA"/>
</dbReference>
<proteinExistence type="predicted"/>
<dbReference type="SUPFAM" id="SSF50156">
    <property type="entry name" value="PDZ domain-like"/>
    <property type="match status" value="1"/>
</dbReference>
<dbReference type="InterPro" id="IPR001478">
    <property type="entry name" value="PDZ"/>
</dbReference>
<dbReference type="Proteomes" id="UP000821837">
    <property type="component" value="Unassembled WGS sequence"/>
</dbReference>
<keyword evidence="3" id="KW-1185">Reference proteome</keyword>
<dbReference type="VEuPathDB" id="VectorBase:RSAN_045813"/>
<comment type="caution">
    <text evidence="2">The sequence shown here is derived from an EMBL/GenBank/DDBJ whole genome shotgun (WGS) entry which is preliminary data.</text>
</comment>
<dbReference type="InterPro" id="IPR036034">
    <property type="entry name" value="PDZ_sf"/>
</dbReference>
<reference evidence="2" key="2">
    <citation type="submission" date="2021-09" db="EMBL/GenBank/DDBJ databases">
        <authorList>
            <person name="Jia N."/>
            <person name="Wang J."/>
            <person name="Shi W."/>
            <person name="Du L."/>
            <person name="Sun Y."/>
            <person name="Zhan W."/>
            <person name="Jiang J."/>
            <person name="Wang Q."/>
            <person name="Zhang B."/>
            <person name="Ji P."/>
            <person name="Sakyi L.B."/>
            <person name="Cui X."/>
            <person name="Yuan T."/>
            <person name="Jiang B."/>
            <person name="Yang W."/>
            <person name="Lam T.T.-Y."/>
            <person name="Chang Q."/>
            <person name="Ding S."/>
            <person name="Wang X."/>
            <person name="Zhu J."/>
            <person name="Ruan X."/>
            <person name="Zhao L."/>
            <person name="Wei J."/>
            <person name="Que T."/>
            <person name="Du C."/>
            <person name="Cheng J."/>
            <person name="Dai P."/>
            <person name="Han X."/>
            <person name="Huang E."/>
            <person name="Gao Y."/>
            <person name="Liu J."/>
            <person name="Shao H."/>
            <person name="Ye R."/>
            <person name="Li L."/>
            <person name="Wei W."/>
            <person name="Wang X."/>
            <person name="Wang C."/>
            <person name="Huo Q."/>
            <person name="Li W."/>
            <person name="Guo W."/>
            <person name="Chen H."/>
            <person name="Chen S."/>
            <person name="Zhou L."/>
            <person name="Zhou L."/>
            <person name="Ni X."/>
            <person name="Tian J."/>
            <person name="Zhou Y."/>
            <person name="Sheng Y."/>
            <person name="Liu T."/>
            <person name="Pan Y."/>
            <person name="Xia L."/>
            <person name="Li J."/>
            <person name="Zhao F."/>
            <person name="Cao W."/>
        </authorList>
    </citation>
    <scope>NUCLEOTIDE SEQUENCE</scope>
    <source>
        <strain evidence="2">Rsan-2018</strain>
        <tissue evidence="2">Larvae</tissue>
    </source>
</reference>
<name>A0A9D4PE41_RHISA</name>
<dbReference type="SMART" id="SM00228">
    <property type="entry name" value="PDZ"/>
    <property type="match status" value="1"/>
</dbReference>
<dbReference type="Gene3D" id="2.30.42.10">
    <property type="match status" value="1"/>
</dbReference>
<dbReference type="CDD" id="cd00136">
    <property type="entry name" value="PDZ_canonical"/>
    <property type="match status" value="1"/>
</dbReference>
<dbReference type="AlphaFoldDB" id="A0A9D4PE41"/>
<evidence type="ECO:0000259" key="1">
    <source>
        <dbReference type="PROSITE" id="PS50106"/>
    </source>
</evidence>
<organism evidence="2 3">
    <name type="scientific">Rhipicephalus sanguineus</name>
    <name type="common">Brown dog tick</name>
    <name type="synonym">Ixodes sanguineus</name>
    <dbReference type="NCBI Taxonomy" id="34632"/>
    <lineage>
        <taxon>Eukaryota</taxon>
        <taxon>Metazoa</taxon>
        <taxon>Ecdysozoa</taxon>
        <taxon>Arthropoda</taxon>
        <taxon>Chelicerata</taxon>
        <taxon>Arachnida</taxon>
        <taxon>Acari</taxon>
        <taxon>Parasitiformes</taxon>
        <taxon>Ixodida</taxon>
        <taxon>Ixodoidea</taxon>
        <taxon>Ixodidae</taxon>
        <taxon>Rhipicephalinae</taxon>
        <taxon>Rhipicephalus</taxon>
        <taxon>Rhipicephalus</taxon>
    </lineage>
</organism>
<gene>
    <name evidence="2" type="ORF">HPB52_018427</name>
</gene>
<accession>A0A9D4PE41</accession>
<evidence type="ECO:0000313" key="2">
    <source>
        <dbReference type="EMBL" id="KAH7936111.1"/>
    </source>
</evidence>
<dbReference type="Pfam" id="PF17820">
    <property type="entry name" value="PDZ_6"/>
    <property type="match status" value="1"/>
</dbReference>